<dbReference type="InterPro" id="IPR051359">
    <property type="entry name" value="CaCA_antiporter"/>
</dbReference>
<feature type="transmembrane region" description="Helical" evidence="8">
    <location>
        <begin position="978"/>
        <end position="996"/>
    </location>
</feature>
<evidence type="ECO:0000256" key="2">
    <source>
        <dbReference type="ARBA" id="ARBA00008170"/>
    </source>
</evidence>
<feature type="transmembrane region" description="Helical" evidence="8">
    <location>
        <begin position="830"/>
        <end position="853"/>
    </location>
</feature>
<feature type="compositionally biased region" description="Polar residues" evidence="7">
    <location>
        <begin position="700"/>
        <end position="711"/>
    </location>
</feature>
<dbReference type="VEuPathDB" id="FungiDB:BLGHR1_13944"/>
<feature type="transmembrane region" description="Helical" evidence="8">
    <location>
        <begin position="865"/>
        <end position="883"/>
    </location>
</feature>
<comment type="similarity">
    <text evidence="2">Belongs to the Ca(2+):cation antiporter (CaCA) (TC 2.A.19) family.</text>
</comment>
<dbReference type="PANTHER" id="PTHR12266:SF0">
    <property type="entry name" value="MITOCHONDRIAL SODIUM_CALCIUM EXCHANGER PROTEIN"/>
    <property type="match status" value="1"/>
</dbReference>
<feature type="transmembrane region" description="Helical" evidence="8">
    <location>
        <begin position="21"/>
        <end position="42"/>
    </location>
</feature>
<feature type="transmembrane region" description="Helical" evidence="8">
    <location>
        <begin position="113"/>
        <end position="135"/>
    </location>
</feature>
<dbReference type="AlphaFoldDB" id="A0A383UU95"/>
<protein>
    <recommendedName>
        <fullName evidence="9">Sodium/calcium exchanger membrane region domain-containing protein</fullName>
    </recommendedName>
</protein>
<evidence type="ECO:0000256" key="4">
    <source>
        <dbReference type="ARBA" id="ARBA00022692"/>
    </source>
</evidence>
<feature type="transmembrane region" description="Helical" evidence="8">
    <location>
        <begin position="804"/>
        <end position="824"/>
    </location>
</feature>
<gene>
    <name evidence="10" type="ORF">BLGHR1_13944</name>
</gene>
<feature type="compositionally biased region" description="Low complexity" evidence="7">
    <location>
        <begin position="572"/>
        <end position="585"/>
    </location>
</feature>
<dbReference type="GO" id="GO:0008324">
    <property type="term" value="F:monoatomic cation transmembrane transporter activity"/>
    <property type="evidence" value="ECO:0007669"/>
    <property type="project" value="TreeGrafter"/>
</dbReference>
<evidence type="ECO:0000256" key="6">
    <source>
        <dbReference type="ARBA" id="ARBA00023136"/>
    </source>
</evidence>
<dbReference type="PANTHER" id="PTHR12266">
    <property type="entry name" value="NA+/CA2+ K+ INDEPENDENT EXCHANGER"/>
    <property type="match status" value="1"/>
</dbReference>
<comment type="subcellular location">
    <subcellularLocation>
        <location evidence="1">Membrane</location>
        <topology evidence="1">Multi-pass membrane protein</topology>
    </subcellularLocation>
</comment>
<keyword evidence="3" id="KW-0813">Transport</keyword>
<feature type="transmembrane region" description="Helical" evidence="8">
    <location>
        <begin position="147"/>
        <end position="166"/>
    </location>
</feature>
<accession>A0A383UU95</accession>
<dbReference type="Pfam" id="PF01699">
    <property type="entry name" value="Na_Ca_ex"/>
    <property type="match status" value="2"/>
</dbReference>
<feature type="transmembrane region" description="Helical" evidence="8">
    <location>
        <begin position="219"/>
        <end position="237"/>
    </location>
</feature>
<feature type="transmembrane region" description="Helical" evidence="8">
    <location>
        <begin position="243"/>
        <end position="267"/>
    </location>
</feature>
<dbReference type="Proteomes" id="UP000275772">
    <property type="component" value="Unassembled WGS sequence"/>
</dbReference>
<proteinExistence type="inferred from homology"/>
<feature type="region of interest" description="Disordered" evidence="7">
    <location>
        <begin position="546"/>
        <end position="585"/>
    </location>
</feature>
<evidence type="ECO:0000256" key="7">
    <source>
        <dbReference type="SAM" id="MobiDB-lite"/>
    </source>
</evidence>
<feature type="compositionally biased region" description="Polar residues" evidence="7">
    <location>
        <begin position="557"/>
        <end position="571"/>
    </location>
</feature>
<dbReference type="InterPro" id="IPR044880">
    <property type="entry name" value="NCX_ion-bd_dom_sf"/>
</dbReference>
<feature type="transmembrane region" description="Helical" evidence="8">
    <location>
        <begin position="931"/>
        <end position="958"/>
    </location>
</feature>
<dbReference type="Gene3D" id="1.20.1420.30">
    <property type="entry name" value="NCX, central ion-binding region"/>
    <property type="match status" value="2"/>
</dbReference>
<feature type="transmembrane region" description="Helical" evidence="8">
    <location>
        <begin position="186"/>
        <end position="207"/>
    </location>
</feature>
<feature type="compositionally biased region" description="Polar residues" evidence="7">
    <location>
        <begin position="493"/>
        <end position="516"/>
    </location>
</feature>
<feature type="transmembrane region" description="Helical" evidence="8">
    <location>
        <begin position="1008"/>
        <end position="1026"/>
    </location>
</feature>
<dbReference type="GO" id="GO:0006874">
    <property type="term" value="P:intracellular calcium ion homeostasis"/>
    <property type="evidence" value="ECO:0007669"/>
    <property type="project" value="TreeGrafter"/>
</dbReference>
<evidence type="ECO:0000256" key="1">
    <source>
        <dbReference type="ARBA" id="ARBA00004141"/>
    </source>
</evidence>
<feature type="transmembrane region" description="Helical" evidence="8">
    <location>
        <begin position="889"/>
        <end position="911"/>
    </location>
</feature>
<evidence type="ECO:0000313" key="11">
    <source>
        <dbReference type="Proteomes" id="UP000275772"/>
    </source>
</evidence>
<feature type="domain" description="Sodium/calcium exchanger membrane region" evidence="9">
    <location>
        <begin position="869"/>
        <end position="1022"/>
    </location>
</feature>
<evidence type="ECO:0000313" key="10">
    <source>
        <dbReference type="EMBL" id="SZF03155.1"/>
    </source>
</evidence>
<dbReference type="EMBL" id="UNSH01000046">
    <property type="protein sequence ID" value="SZF03155.1"/>
    <property type="molecule type" value="Genomic_DNA"/>
</dbReference>
<keyword evidence="4 8" id="KW-0812">Transmembrane</keyword>
<evidence type="ECO:0000256" key="5">
    <source>
        <dbReference type="ARBA" id="ARBA00022989"/>
    </source>
</evidence>
<name>A0A383UU95_BLUHO</name>
<dbReference type="InterPro" id="IPR004837">
    <property type="entry name" value="NaCa_Exmemb"/>
</dbReference>
<evidence type="ECO:0000259" key="9">
    <source>
        <dbReference type="Pfam" id="PF01699"/>
    </source>
</evidence>
<feature type="region of interest" description="Disordered" evidence="7">
    <location>
        <begin position="700"/>
        <end position="725"/>
    </location>
</feature>
<keyword evidence="6 8" id="KW-0472">Membrane</keyword>
<organism evidence="10 11">
    <name type="scientific">Blumeria hordei</name>
    <name type="common">Barley powdery mildew</name>
    <name type="synonym">Blumeria graminis f. sp. hordei</name>
    <dbReference type="NCBI Taxonomy" id="2867405"/>
    <lineage>
        <taxon>Eukaryota</taxon>
        <taxon>Fungi</taxon>
        <taxon>Dikarya</taxon>
        <taxon>Ascomycota</taxon>
        <taxon>Pezizomycotina</taxon>
        <taxon>Leotiomycetes</taxon>
        <taxon>Erysiphales</taxon>
        <taxon>Erysiphaceae</taxon>
        <taxon>Blumeria</taxon>
    </lineage>
</organism>
<keyword evidence="5 8" id="KW-1133">Transmembrane helix</keyword>
<sequence>MRVLFPSRANSQKFAPSRLSRLVFSGILLCILILALGGLVTIPNVHEQRKNKIYGNQNAITKRSSILPSNERNDCTMVHEVQDKCAFVRSNCRDEEAGLFSYLSLYYCYLPNAPILVFTILSTWLALLFTTIGIAASEFFCINLSTISSILGMSESLAGTTFLAFGNGSPDVFSTFAAMTSHSGGLAIGELIGAAGFITAVVVGSMALVREFKVGKKTFVRDIGFFIVATIFTIIMLADGLLYFWECCVMVGFYILYVVIVVLWHWLLGMRRKKREREAAARGHYLAITNEEIAVVNETYDDDTSIVERRRRDTDAVDFNALEQRFIPEITAFEDETEEESSQAIRLAAEMSSNMRVTRPKGSRNNTITPIRPSLVGALEFRSVLSSFELKSKHVNSQLIYLDQYSDEVNQTNPYVDEETSLANHAKTLDSPFPEVRTMSPNTKPIVTAVEIKNTVAFSNTNIPDIGVAGATPTSRKGIDLLLDTKMCQSPFPSISYAPSPQSESSDNLNSALSRTSQRRETLAPPDVSSAGGMFLTTNISNRSWNPTCPDSFKDPTMNQSHVARNSRGQFSSRDSSPSSKSPILPFPTYIDPHHECSNQNSTAPSFIFPQRDRSPHTPVVEYPQTCHNKLLSWRLHQSFPSLSILAHTLFPTLCTWRDKTVWEKFVSVVSAPSIFLLTITLPVVEQVLSETTVTNNTNFDSFLESNNPSRNTKKRTTVSTLAPKNSSQLPEIERPVHKRAVDSRSLMCQNQLYRNHSYGPAGVDELTHQPLTSLYCASENLIGHLVQENTELDPTLTKSWNRWLVSLQIFTAPLFMVIILWANSADKNIFILIRMIFCSFIGSILTYLILFLYTSPNKEPKYRFLLCFLGFAVSIAWISTIANEVVGALKAFGVILGISDAILGLTIFAVGNSLGDLVADITVARLGYPIMALSACFGGPMLNILFGVGLSGIYMTIKESTTEEVGNVPYEIEISNTLMISAFTLLVTLLLLLVAVPLNGWIISRRIGWGLILLWSTSTVVNLIVEVSGIGKDSNREL</sequence>
<evidence type="ECO:0000256" key="3">
    <source>
        <dbReference type="ARBA" id="ARBA00022448"/>
    </source>
</evidence>
<feature type="region of interest" description="Disordered" evidence="7">
    <location>
        <begin position="493"/>
        <end position="533"/>
    </location>
</feature>
<evidence type="ECO:0000256" key="8">
    <source>
        <dbReference type="SAM" id="Phobius"/>
    </source>
</evidence>
<reference evidence="10 11" key="1">
    <citation type="submission" date="2017-11" db="EMBL/GenBank/DDBJ databases">
        <authorList>
            <person name="Kracher B."/>
        </authorList>
    </citation>
    <scope>NUCLEOTIDE SEQUENCE [LARGE SCALE GENOMIC DNA]</scope>
    <source>
        <strain evidence="10 11">RACE1</strain>
    </source>
</reference>
<dbReference type="GO" id="GO:0016020">
    <property type="term" value="C:membrane"/>
    <property type="evidence" value="ECO:0007669"/>
    <property type="project" value="UniProtKB-SubCell"/>
</dbReference>
<feature type="domain" description="Sodium/calcium exchanger membrane region" evidence="9">
    <location>
        <begin position="122"/>
        <end position="262"/>
    </location>
</feature>